<name>A0ABY6A8A3_9GAMM</name>
<dbReference type="Proteomes" id="UP001065322">
    <property type="component" value="Chromosome"/>
</dbReference>
<evidence type="ECO:0000313" key="1">
    <source>
        <dbReference type="EMBL" id="UXD87157.1"/>
    </source>
</evidence>
<organism evidence="1 2">
    <name type="scientific">Thalassolituus hydrocarboniclasticus</name>
    <dbReference type="NCBI Taxonomy" id="2742796"/>
    <lineage>
        <taxon>Bacteria</taxon>
        <taxon>Pseudomonadati</taxon>
        <taxon>Pseudomonadota</taxon>
        <taxon>Gammaproteobacteria</taxon>
        <taxon>Oceanospirillales</taxon>
        <taxon>Oceanospirillaceae</taxon>
        <taxon>Thalassolituus</taxon>
    </lineage>
</organism>
<keyword evidence="2" id="KW-1185">Reference proteome</keyword>
<evidence type="ECO:0000313" key="2">
    <source>
        <dbReference type="Proteomes" id="UP001065322"/>
    </source>
</evidence>
<reference evidence="2" key="1">
    <citation type="submission" date="2020-06" db="EMBL/GenBank/DDBJ databases">
        <title>Thalassolituus marinus alknpb1M-1, a hydrocarbon-degrading bacterium isolated from the deep-sea overlying water using an in-situ strategy from the South China Sea basin.</title>
        <authorList>
            <person name="Dong C."/>
            <person name="Chen Y."/>
            <person name="Shao Z."/>
        </authorList>
    </citation>
    <scope>NUCLEOTIDE SEQUENCE [LARGE SCALE GENOMIC DNA]</scope>
    <source>
        <strain evidence="2">alknpb1M-1</strain>
    </source>
</reference>
<gene>
    <name evidence="1" type="ORF">HUF19_06765</name>
</gene>
<dbReference type="EMBL" id="CP054475">
    <property type="protein sequence ID" value="UXD87157.1"/>
    <property type="molecule type" value="Genomic_DNA"/>
</dbReference>
<accession>A0ABY6A8A3</accession>
<proteinExistence type="predicted"/>
<sequence length="168" mass="18256">MAEMHVLQEQKQAQLRAFWAVTLETLIFTARAPHRETSGVLPFALRASLRLFNFVPDKLSMAGPLSHLTARDGRNVGLAGALTDPADKPDISAVSAAAPEAQKTITALPRFRSNVFFSRSYALRGNATVPARATTQSVGARCVANTLSFEIRLSGLLKPAIVRRQTTR</sequence>
<protein>
    <submittedName>
        <fullName evidence="1">Uncharacterized protein</fullName>
    </submittedName>
</protein>